<dbReference type="InterPro" id="IPR023772">
    <property type="entry name" value="DNA-bd_HTH_TetR-type_CS"/>
</dbReference>
<keyword evidence="1 2" id="KW-0238">DNA-binding</keyword>
<dbReference type="Proteomes" id="UP000426246">
    <property type="component" value="Chromosome"/>
</dbReference>
<protein>
    <submittedName>
        <fullName evidence="4">TetR/AcrR family transcriptional regulator</fullName>
    </submittedName>
</protein>
<dbReference type="PROSITE" id="PS01081">
    <property type="entry name" value="HTH_TETR_1"/>
    <property type="match status" value="1"/>
</dbReference>
<dbReference type="PROSITE" id="PS50977">
    <property type="entry name" value="HTH_TETR_2"/>
    <property type="match status" value="1"/>
</dbReference>
<dbReference type="PANTHER" id="PTHR43479">
    <property type="entry name" value="ACREF/ENVCD OPERON REPRESSOR-RELATED"/>
    <property type="match status" value="1"/>
</dbReference>
<dbReference type="InterPro" id="IPR001647">
    <property type="entry name" value="HTH_TetR"/>
</dbReference>
<dbReference type="PANTHER" id="PTHR43479:SF11">
    <property type="entry name" value="ACREF_ENVCD OPERON REPRESSOR-RELATED"/>
    <property type="match status" value="1"/>
</dbReference>
<dbReference type="GO" id="GO:0003677">
    <property type="term" value="F:DNA binding"/>
    <property type="evidence" value="ECO:0007669"/>
    <property type="project" value="UniProtKB-UniRule"/>
</dbReference>
<dbReference type="KEGG" id="ppsc:EHS13_29295"/>
<evidence type="ECO:0000256" key="2">
    <source>
        <dbReference type="PROSITE-ProRule" id="PRU00335"/>
    </source>
</evidence>
<dbReference type="AlphaFoldDB" id="A0A6B8RU32"/>
<dbReference type="EMBL" id="CP034235">
    <property type="protein sequence ID" value="QGQ98688.1"/>
    <property type="molecule type" value="Genomic_DNA"/>
</dbReference>
<evidence type="ECO:0000313" key="5">
    <source>
        <dbReference type="Proteomes" id="UP000426246"/>
    </source>
</evidence>
<evidence type="ECO:0000256" key="1">
    <source>
        <dbReference type="ARBA" id="ARBA00023125"/>
    </source>
</evidence>
<gene>
    <name evidence="4" type="ORF">EHS13_29295</name>
</gene>
<organism evidence="4 5">
    <name type="scientific">Paenibacillus psychroresistens</name>
    <dbReference type="NCBI Taxonomy" id="1778678"/>
    <lineage>
        <taxon>Bacteria</taxon>
        <taxon>Bacillati</taxon>
        <taxon>Bacillota</taxon>
        <taxon>Bacilli</taxon>
        <taxon>Bacillales</taxon>
        <taxon>Paenibacillaceae</taxon>
        <taxon>Paenibacillus</taxon>
    </lineage>
</organism>
<evidence type="ECO:0000259" key="3">
    <source>
        <dbReference type="PROSITE" id="PS50977"/>
    </source>
</evidence>
<dbReference type="InterPro" id="IPR050624">
    <property type="entry name" value="HTH-type_Tx_Regulator"/>
</dbReference>
<dbReference type="OrthoDB" id="6430772at2"/>
<dbReference type="Pfam" id="PF22604">
    <property type="entry name" value="TetR_HI_0893_C"/>
    <property type="match status" value="1"/>
</dbReference>
<keyword evidence="5" id="KW-1185">Reference proteome</keyword>
<feature type="DNA-binding region" description="H-T-H motif" evidence="2">
    <location>
        <begin position="29"/>
        <end position="48"/>
    </location>
</feature>
<dbReference type="Pfam" id="PF00440">
    <property type="entry name" value="TetR_N"/>
    <property type="match status" value="1"/>
</dbReference>
<evidence type="ECO:0000313" key="4">
    <source>
        <dbReference type="EMBL" id="QGQ98688.1"/>
    </source>
</evidence>
<reference evidence="5" key="1">
    <citation type="submission" date="2018-11" db="EMBL/GenBank/DDBJ databases">
        <title>Complete genome sequence of Paenibacillus sp. ML311-T8.</title>
        <authorList>
            <person name="Nam Y.-D."/>
            <person name="Kang J."/>
            <person name="Chung W.-H."/>
            <person name="Park Y.S."/>
        </authorList>
    </citation>
    <scope>NUCLEOTIDE SEQUENCE [LARGE SCALE GENOMIC DNA]</scope>
    <source>
        <strain evidence="5">ML311-T8</strain>
    </source>
</reference>
<dbReference type="Gene3D" id="1.10.357.10">
    <property type="entry name" value="Tetracycline Repressor, domain 2"/>
    <property type="match status" value="1"/>
</dbReference>
<dbReference type="InterPro" id="IPR009057">
    <property type="entry name" value="Homeodomain-like_sf"/>
</dbReference>
<feature type="domain" description="HTH tetR-type" evidence="3">
    <location>
        <begin position="6"/>
        <end position="66"/>
    </location>
</feature>
<dbReference type="PRINTS" id="PR00455">
    <property type="entry name" value="HTHTETR"/>
</dbReference>
<dbReference type="SUPFAM" id="SSF46689">
    <property type="entry name" value="Homeodomain-like"/>
    <property type="match status" value="1"/>
</dbReference>
<dbReference type="InterPro" id="IPR054422">
    <property type="entry name" value="TetR-like_HI_0893_C"/>
</dbReference>
<name>A0A6B8RU32_9BACL</name>
<sequence>MRHKDDNKNEAITQATIELLNEVGFSEISMSKIAKRAKVSAATIYVYFENKEDMLGKMYLNVKEKLSQRMSHGINESTPVKLAFELIMRNLMAFNLDNKAYFMFLEQFSTSPLIDKLQLGGSVSLFNPLFELVEKGRTEKILKPVNTLFILSFCYFPITQLAKACINGQLEINEKYLNEVIQMSWDAVKA</sequence>
<accession>A0A6B8RU32</accession>
<proteinExistence type="predicted"/>
<dbReference type="RefSeq" id="WP_155703797.1">
    <property type="nucleotide sequence ID" value="NZ_CP034235.1"/>
</dbReference>